<organism evidence="9 10">
    <name type="scientific">Alligator mississippiensis</name>
    <name type="common">American alligator</name>
    <dbReference type="NCBI Taxonomy" id="8496"/>
    <lineage>
        <taxon>Eukaryota</taxon>
        <taxon>Metazoa</taxon>
        <taxon>Chordata</taxon>
        <taxon>Craniata</taxon>
        <taxon>Vertebrata</taxon>
        <taxon>Euteleostomi</taxon>
        <taxon>Archelosauria</taxon>
        <taxon>Archosauria</taxon>
        <taxon>Crocodylia</taxon>
        <taxon>Alligatoridae</taxon>
        <taxon>Alligatorinae</taxon>
        <taxon>Alligator</taxon>
    </lineage>
</organism>
<name>A0A151MTL7_ALLMI</name>
<feature type="chain" id="PRO_5007585447" evidence="7">
    <location>
        <begin position="20"/>
        <end position="795"/>
    </location>
</feature>
<accession>A0A151MTL7</accession>
<feature type="domain" description="Cadherin" evidence="8">
    <location>
        <begin position="453"/>
        <end position="563"/>
    </location>
</feature>
<feature type="transmembrane region" description="Helical" evidence="6">
    <location>
        <begin position="697"/>
        <end position="718"/>
    </location>
</feature>
<evidence type="ECO:0000256" key="2">
    <source>
        <dbReference type="ARBA" id="ARBA00022692"/>
    </source>
</evidence>
<dbReference type="GO" id="GO:0007156">
    <property type="term" value="P:homophilic cell adhesion via plasma membrane adhesion molecules"/>
    <property type="evidence" value="ECO:0007669"/>
    <property type="project" value="InterPro"/>
</dbReference>
<evidence type="ECO:0000256" key="4">
    <source>
        <dbReference type="ARBA" id="ARBA00023136"/>
    </source>
</evidence>
<dbReference type="Gene3D" id="2.60.40.60">
    <property type="entry name" value="Cadherins"/>
    <property type="match status" value="4"/>
</dbReference>
<evidence type="ECO:0000256" key="3">
    <source>
        <dbReference type="ARBA" id="ARBA00022989"/>
    </source>
</evidence>
<evidence type="ECO:0000256" key="7">
    <source>
        <dbReference type="SAM" id="SignalP"/>
    </source>
</evidence>
<dbReference type="PANTHER" id="PTHR24026:SF133">
    <property type="entry name" value="CADHERIN-RELATED FAMILY MEMBER 2"/>
    <property type="match status" value="1"/>
</dbReference>
<evidence type="ECO:0000256" key="1">
    <source>
        <dbReference type="ARBA" id="ARBA00004370"/>
    </source>
</evidence>
<evidence type="ECO:0000256" key="5">
    <source>
        <dbReference type="PROSITE-ProRule" id="PRU00043"/>
    </source>
</evidence>
<keyword evidence="5" id="KW-0106">Calcium</keyword>
<reference evidence="9 10" key="1">
    <citation type="journal article" date="2012" name="Genome Biol.">
        <title>Sequencing three crocodilian genomes to illuminate the evolution of archosaurs and amniotes.</title>
        <authorList>
            <person name="St John J.A."/>
            <person name="Braun E.L."/>
            <person name="Isberg S.R."/>
            <person name="Miles L.G."/>
            <person name="Chong A.Y."/>
            <person name="Gongora J."/>
            <person name="Dalzell P."/>
            <person name="Moran C."/>
            <person name="Bed'hom B."/>
            <person name="Abzhanov A."/>
            <person name="Burgess S.C."/>
            <person name="Cooksey A.M."/>
            <person name="Castoe T.A."/>
            <person name="Crawford N.G."/>
            <person name="Densmore L.D."/>
            <person name="Drew J.C."/>
            <person name="Edwards S.V."/>
            <person name="Faircloth B.C."/>
            <person name="Fujita M.K."/>
            <person name="Greenwold M.J."/>
            <person name="Hoffmann F.G."/>
            <person name="Howard J.M."/>
            <person name="Iguchi T."/>
            <person name="Janes D.E."/>
            <person name="Khan S.Y."/>
            <person name="Kohno S."/>
            <person name="de Koning A.J."/>
            <person name="Lance S.L."/>
            <person name="McCarthy F.M."/>
            <person name="McCormack J.E."/>
            <person name="Merchant M.E."/>
            <person name="Peterson D.G."/>
            <person name="Pollock D.D."/>
            <person name="Pourmand N."/>
            <person name="Raney B.J."/>
            <person name="Roessler K.A."/>
            <person name="Sanford J.R."/>
            <person name="Sawyer R.H."/>
            <person name="Schmidt C.J."/>
            <person name="Triplett E.W."/>
            <person name="Tuberville T.D."/>
            <person name="Venegas-Anaya M."/>
            <person name="Howard J.T."/>
            <person name="Jarvis E.D."/>
            <person name="Guillette L.J.Jr."/>
            <person name="Glenn T.C."/>
            <person name="Green R.E."/>
            <person name="Ray D.A."/>
        </authorList>
    </citation>
    <scope>NUCLEOTIDE SEQUENCE [LARGE SCALE GENOMIC DNA]</scope>
    <source>
        <strain evidence="9">KSC_2009_1</strain>
    </source>
</reference>
<dbReference type="Proteomes" id="UP000050525">
    <property type="component" value="Unassembled WGS sequence"/>
</dbReference>
<evidence type="ECO:0000256" key="6">
    <source>
        <dbReference type="SAM" id="Phobius"/>
    </source>
</evidence>
<dbReference type="InterPro" id="IPR002126">
    <property type="entry name" value="Cadherin-like_dom"/>
</dbReference>
<keyword evidence="3 6" id="KW-1133">Transmembrane helix</keyword>
<gene>
    <name evidence="9" type="primary">CDHR4</name>
    <name evidence="9" type="ORF">Y1Q_0013015</name>
</gene>
<dbReference type="InterPro" id="IPR015919">
    <property type="entry name" value="Cadherin-like_sf"/>
</dbReference>
<proteinExistence type="predicted"/>
<protein>
    <submittedName>
        <fullName evidence="9">Cadherin-related family member 4</fullName>
    </submittedName>
</protein>
<dbReference type="eggNOG" id="KOG4289">
    <property type="taxonomic scope" value="Eukaryota"/>
</dbReference>
<dbReference type="FunFam" id="2.60.40.60:FF:000300">
    <property type="entry name" value="Cadherin related family member 4"/>
    <property type="match status" value="1"/>
</dbReference>
<dbReference type="AlphaFoldDB" id="A0A151MTL7"/>
<dbReference type="GO" id="GO:0016020">
    <property type="term" value="C:membrane"/>
    <property type="evidence" value="ECO:0007669"/>
    <property type="project" value="UniProtKB-SubCell"/>
</dbReference>
<feature type="domain" description="Cadherin" evidence="8">
    <location>
        <begin position="345"/>
        <end position="453"/>
    </location>
</feature>
<keyword evidence="10" id="KW-1185">Reference proteome</keyword>
<sequence length="795" mass="88331">MGVFRNLPLLLLLILGTSGVFVRATALLDLPRTVNVSENALPGTSIAEFVLNCTHLNSNISVTLQSVTPPTTFFNPPAISPSDTMDKCYSIKITLSPSAALDAKQVNQYTLVLQAQCPTEKLVETQLFVQVMPEDAAPQCMGKFASADGDLVEVPENVAPLLPIYTVILQRPVSGLRFTIEDNNSPFSISSSGQVLASETGFSLRHHNQFRLQILVTDRRGRNCSGILKVQVLHVHQPRVNFTVPWQAVMVQENTGPMQRVTQVSASGDHVRYEIIAPAFHRLYTINPRTGEIHNTYNVDLGQFPEAAHTQLLVQAYDMLHPSDRATMTLNITVLKANVLAPRCSPNVFVAQLPETTPIGRTLMTLTCTDPDVGNSSLHYQVEGDQRSHYKFRMQGHQLQVNTTLDYDSESIAAAGFQYVATILVTDSRQPPQTTSVSVLVTVTPVNEYPPACPVHSTFSVREDAAFGYIIGFVNGTDWDYPFNSIIYSLVGDAGGSLPDFYIGPWSGTIHVLRPLDYERQATYQLIVQLQDAHNDVDPKFQLSVSCSITINVQDVNDQPPICQPMIKELSIYSTLAPSQPVTYLECSDYDRSTVLPLCYTIVGGNINERFHLRGNTLYHNRFSYDPDEIFDPLTFELLVEVLDSCSPPHHSTTATVIVHVIPWATTVPTTSTWLTTPRTEPLVITRTDYFWEPTPWFMVVLTTSSILLLAALGWLAWRLLCRSIPRKPAQLLLQDRSLPHTDSVNREKGALHDLSKEMDSSSILSLGQFDGRAQDPLTGREYLFNSSTGARRWT</sequence>
<dbReference type="EMBL" id="AKHW03005078">
    <property type="protein sequence ID" value="KYO27818.1"/>
    <property type="molecule type" value="Genomic_DNA"/>
</dbReference>
<evidence type="ECO:0000259" key="8">
    <source>
        <dbReference type="PROSITE" id="PS50268"/>
    </source>
</evidence>
<dbReference type="PROSITE" id="PS50268">
    <property type="entry name" value="CADHERIN_2"/>
    <property type="match status" value="3"/>
</dbReference>
<evidence type="ECO:0000313" key="9">
    <source>
        <dbReference type="EMBL" id="KYO27818.1"/>
    </source>
</evidence>
<dbReference type="Pfam" id="PF00028">
    <property type="entry name" value="Cadherin"/>
    <property type="match status" value="2"/>
</dbReference>
<dbReference type="PRINTS" id="PR00205">
    <property type="entry name" value="CADHERIN"/>
</dbReference>
<dbReference type="FunFam" id="2.60.40.60:FF:000268">
    <property type="entry name" value="Cadherin related family member 4"/>
    <property type="match status" value="1"/>
</dbReference>
<feature type="signal peptide" evidence="7">
    <location>
        <begin position="1"/>
        <end position="19"/>
    </location>
</feature>
<dbReference type="SMART" id="SM00112">
    <property type="entry name" value="CA"/>
    <property type="match status" value="3"/>
</dbReference>
<feature type="domain" description="Cadherin" evidence="8">
    <location>
        <begin position="271"/>
        <end position="344"/>
    </location>
</feature>
<keyword evidence="2 6" id="KW-0812">Transmembrane</keyword>
<dbReference type="SUPFAM" id="SSF49313">
    <property type="entry name" value="Cadherin-like"/>
    <property type="match status" value="5"/>
</dbReference>
<dbReference type="GO" id="GO:0005509">
    <property type="term" value="F:calcium ion binding"/>
    <property type="evidence" value="ECO:0007669"/>
    <property type="project" value="UniProtKB-UniRule"/>
</dbReference>
<dbReference type="CDD" id="cd11304">
    <property type="entry name" value="Cadherin_repeat"/>
    <property type="match status" value="4"/>
</dbReference>
<keyword evidence="4 6" id="KW-0472">Membrane</keyword>
<evidence type="ECO:0000313" key="10">
    <source>
        <dbReference type="Proteomes" id="UP000050525"/>
    </source>
</evidence>
<dbReference type="PANTHER" id="PTHR24026">
    <property type="entry name" value="FAT ATYPICAL CADHERIN-RELATED"/>
    <property type="match status" value="1"/>
</dbReference>
<comment type="subcellular location">
    <subcellularLocation>
        <location evidence="1">Membrane</location>
    </subcellularLocation>
</comment>
<keyword evidence="7" id="KW-0732">Signal</keyword>
<comment type="caution">
    <text evidence="9">The sequence shown here is derived from an EMBL/GenBank/DDBJ whole genome shotgun (WGS) entry which is preliminary data.</text>
</comment>